<comment type="caution">
    <text evidence="1">The sequence shown here is derived from an EMBL/GenBank/DDBJ whole genome shotgun (WGS) entry which is preliminary data.</text>
</comment>
<reference evidence="1 2" key="1">
    <citation type="submission" date="2015-09" db="EMBL/GenBank/DDBJ databases">
        <title>Draft genome sequence of Alicyclobacillus ferrooxydans DSM 22381.</title>
        <authorList>
            <person name="Hemp J."/>
        </authorList>
    </citation>
    <scope>NUCLEOTIDE SEQUENCE [LARGE SCALE GENOMIC DNA]</scope>
    <source>
        <strain evidence="1 2">TC-34</strain>
    </source>
</reference>
<proteinExistence type="predicted"/>
<dbReference type="STRING" id="471514.AN477_22820"/>
<evidence type="ECO:0000313" key="2">
    <source>
        <dbReference type="Proteomes" id="UP000050482"/>
    </source>
</evidence>
<sequence>MFEAGSKIAEHLLHFKTNSEEVLNWLRQTFDMDVRHGSDYVRPDLTVTIHDAYGKPFESFEVQISATGDRVVFDRVDYKLKVDKAYRTAELHVYDMFALKHALMNLYSAFIVHNKWGLLIHSSCVIEGGNAYIFSGRSGAGKSTIARLSHPRPLLSDEATIVKVTGDEVTVYDSPFRSDTQPEFIREGVPLAAVHLIHQSPHVSRERTGGTHGVIQLMDKVFYWAYDKDQTKAILRMYEQLAQKVPIYDLHFQKNNTFWEAIS</sequence>
<dbReference type="InterPro" id="IPR027417">
    <property type="entry name" value="P-loop_NTPase"/>
</dbReference>
<dbReference type="Proteomes" id="UP000050482">
    <property type="component" value="Unassembled WGS sequence"/>
</dbReference>
<dbReference type="OrthoDB" id="116421at2"/>
<dbReference type="AlphaFoldDB" id="A0A0P9C2Y5"/>
<dbReference type="Gene3D" id="3.40.50.300">
    <property type="entry name" value="P-loop containing nucleotide triphosphate hydrolases"/>
    <property type="match status" value="1"/>
</dbReference>
<protein>
    <recommendedName>
        <fullName evidence="3">Aldolase</fullName>
    </recommendedName>
</protein>
<accession>A0A0P9C2Y5</accession>
<dbReference type="PATRIC" id="fig|471514.4.peg.2097"/>
<organism evidence="1 2">
    <name type="scientific">Alicyclobacillus ferrooxydans</name>
    <dbReference type="NCBI Taxonomy" id="471514"/>
    <lineage>
        <taxon>Bacteria</taxon>
        <taxon>Bacillati</taxon>
        <taxon>Bacillota</taxon>
        <taxon>Bacilli</taxon>
        <taxon>Bacillales</taxon>
        <taxon>Alicyclobacillaceae</taxon>
        <taxon>Alicyclobacillus</taxon>
    </lineage>
</organism>
<gene>
    <name evidence="1" type="ORF">AN477_22820</name>
</gene>
<evidence type="ECO:0000313" key="1">
    <source>
        <dbReference type="EMBL" id="KPV39330.1"/>
    </source>
</evidence>
<dbReference type="SUPFAM" id="SSF53795">
    <property type="entry name" value="PEP carboxykinase-like"/>
    <property type="match status" value="1"/>
</dbReference>
<dbReference type="EMBL" id="LJCO01000107">
    <property type="protein sequence ID" value="KPV39330.1"/>
    <property type="molecule type" value="Genomic_DNA"/>
</dbReference>
<evidence type="ECO:0008006" key="3">
    <source>
        <dbReference type="Google" id="ProtNLM"/>
    </source>
</evidence>
<dbReference type="RefSeq" id="WP_054971484.1">
    <property type="nucleotide sequence ID" value="NZ_LJCO01000107.1"/>
</dbReference>
<keyword evidence="2" id="KW-1185">Reference proteome</keyword>
<name>A0A0P9C2Y5_9BACL</name>